<feature type="compositionally biased region" description="Acidic residues" evidence="1">
    <location>
        <begin position="303"/>
        <end position="314"/>
    </location>
</feature>
<reference evidence="2" key="1">
    <citation type="submission" date="2022-07" db="EMBL/GenBank/DDBJ databases">
        <title>Genome Sequence of Leucocoprinus birnbaumii.</title>
        <authorList>
            <person name="Buettner E."/>
        </authorList>
    </citation>
    <scope>NUCLEOTIDE SEQUENCE</scope>
    <source>
        <strain evidence="2">VT141</strain>
    </source>
</reference>
<protein>
    <submittedName>
        <fullName evidence="2">Uncharacterized protein</fullName>
    </submittedName>
</protein>
<comment type="caution">
    <text evidence="2">The sequence shown here is derived from an EMBL/GenBank/DDBJ whole genome shotgun (WGS) entry which is preliminary data.</text>
</comment>
<feature type="region of interest" description="Disordered" evidence="1">
    <location>
        <begin position="410"/>
        <end position="473"/>
    </location>
</feature>
<feature type="compositionally biased region" description="Basic and acidic residues" evidence="1">
    <location>
        <begin position="58"/>
        <end position="68"/>
    </location>
</feature>
<name>A0AAD5YS86_9AGAR</name>
<dbReference type="Proteomes" id="UP001213000">
    <property type="component" value="Unassembled WGS sequence"/>
</dbReference>
<feature type="compositionally biased region" description="Polar residues" evidence="1">
    <location>
        <begin position="198"/>
        <end position="211"/>
    </location>
</feature>
<feature type="compositionally biased region" description="Low complexity" evidence="1">
    <location>
        <begin position="7"/>
        <end position="30"/>
    </location>
</feature>
<sequence length="473" mass="48847">MLRAQFAATSISSSAPPSAASSVLASPSEAGGDFDDDDSDDDFAFPLASAVVSPVDDVQSHTGDEPRTGKGPGKGKSSQGNVNRNQPDNQSEWSKVSHTTNRTFRKIIPENELCPLHGVVCSKGICSVMKKRKRQQELEQKRAEREKKGRRRGKKGGKQDEEKKSDDEDDDSDATIGESEGKKEGSVVESLSRAPASVASSTKRSMTNTSARGPASPGSVVGSTAGSVASSIKGDWGPRRNRNRQRAPSPPISEIDMDTYAATIDPSDSISERSGTMGHSSARPTYGGQGSTVATSVISYNPYEDDDEDDDDYDGLSYYDGGDVASNAGSVRTVSAYGGESNAYSSGTTVKPTPLTTRVVTGSFASAAGGSVSASGFRSVPPSEAGDGWYSGAATAASSVYAGSVAGSVRSGVSSAGRSNGSAKGSANGSVRGKGKGKAQAQAQVNSTGKKDWVQMVDEDDGDLGSVWNGGKA</sequence>
<feature type="compositionally biased region" description="Basic and acidic residues" evidence="1">
    <location>
        <begin position="135"/>
        <end position="147"/>
    </location>
</feature>
<feature type="compositionally biased region" description="Polar residues" evidence="1">
    <location>
        <begin position="266"/>
        <end position="283"/>
    </location>
</feature>
<feature type="compositionally biased region" description="Polar residues" evidence="1">
    <location>
        <begin position="77"/>
        <end position="100"/>
    </location>
</feature>
<feature type="compositionally biased region" description="Acidic residues" evidence="1">
    <location>
        <begin position="32"/>
        <end position="43"/>
    </location>
</feature>
<dbReference type="AlphaFoldDB" id="A0AAD5YS86"/>
<keyword evidence="3" id="KW-1185">Reference proteome</keyword>
<gene>
    <name evidence="2" type="ORF">NP233_g10073</name>
</gene>
<dbReference type="EMBL" id="JANIEX010000975">
    <property type="protein sequence ID" value="KAJ3561639.1"/>
    <property type="molecule type" value="Genomic_DNA"/>
</dbReference>
<proteinExistence type="predicted"/>
<organism evidence="2 3">
    <name type="scientific">Leucocoprinus birnbaumii</name>
    <dbReference type="NCBI Taxonomy" id="56174"/>
    <lineage>
        <taxon>Eukaryota</taxon>
        <taxon>Fungi</taxon>
        <taxon>Dikarya</taxon>
        <taxon>Basidiomycota</taxon>
        <taxon>Agaricomycotina</taxon>
        <taxon>Agaricomycetes</taxon>
        <taxon>Agaricomycetidae</taxon>
        <taxon>Agaricales</taxon>
        <taxon>Agaricineae</taxon>
        <taxon>Agaricaceae</taxon>
        <taxon>Leucocoprinus</taxon>
    </lineage>
</organism>
<evidence type="ECO:0000256" key="1">
    <source>
        <dbReference type="SAM" id="MobiDB-lite"/>
    </source>
</evidence>
<evidence type="ECO:0000313" key="2">
    <source>
        <dbReference type="EMBL" id="KAJ3561639.1"/>
    </source>
</evidence>
<feature type="compositionally biased region" description="Basic and acidic residues" evidence="1">
    <location>
        <begin position="157"/>
        <end position="166"/>
    </location>
</feature>
<feature type="compositionally biased region" description="Low complexity" evidence="1">
    <location>
        <begin position="215"/>
        <end position="231"/>
    </location>
</feature>
<accession>A0AAD5YS86</accession>
<feature type="region of interest" description="Disordered" evidence="1">
    <location>
        <begin position="129"/>
        <end position="321"/>
    </location>
</feature>
<feature type="region of interest" description="Disordered" evidence="1">
    <location>
        <begin position="1"/>
        <end position="100"/>
    </location>
</feature>
<feature type="compositionally biased region" description="Low complexity" evidence="1">
    <location>
        <begin position="410"/>
        <end position="430"/>
    </location>
</feature>
<evidence type="ECO:0000313" key="3">
    <source>
        <dbReference type="Proteomes" id="UP001213000"/>
    </source>
</evidence>